<keyword evidence="7" id="KW-0808">Transferase</keyword>
<reference evidence="7" key="1">
    <citation type="submission" date="2021-03" db="EMBL/GenBank/DDBJ databases">
        <title>Ottowia sp. 27C isolated from the cloaca of a Giant Asian pond turtle (Heosemys grandis).</title>
        <authorList>
            <person name="Spergser J."/>
            <person name="Busse H.-J."/>
        </authorList>
    </citation>
    <scope>NUCLEOTIDE SEQUENCE</scope>
    <source>
        <strain evidence="7">27C</strain>
    </source>
</reference>
<proteinExistence type="inferred from homology"/>
<keyword evidence="3" id="KW-0805">Transcription regulation</keyword>
<dbReference type="Proteomes" id="UP000663903">
    <property type="component" value="Chromosome"/>
</dbReference>
<feature type="domain" description="HTH gntR-type" evidence="6">
    <location>
        <begin position="3"/>
        <end position="71"/>
    </location>
</feature>
<dbReference type="Gene3D" id="3.90.1150.10">
    <property type="entry name" value="Aspartate Aminotransferase, domain 1"/>
    <property type="match status" value="1"/>
</dbReference>
<dbReference type="SUPFAM" id="SSF53383">
    <property type="entry name" value="PLP-dependent transferases"/>
    <property type="match status" value="1"/>
</dbReference>
<dbReference type="Pfam" id="PF00392">
    <property type="entry name" value="GntR"/>
    <property type="match status" value="1"/>
</dbReference>
<keyword evidence="8" id="KW-1185">Reference proteome</keyword>
<evidence type="ECO:0000313" key="8">
    <source>
        <dbReference type="Proteomes" id="UP000663903"/>
    </source>
</evidence>
<dbReference type="Pfam" id="PF00155">
    <property type="entry name" value="Aminotran_1_2"/>
    <property type="match status" value="1"/>
</dbReference>
<dbReference type="InterPro" id="IPR036388">
    <property type="entry name" value="WH-like_DNA-bd_sf"/>
</dbReference>
<dbReference type="PANTHER" id="PTHR46577">
    <property type="entry name" value="HTH-TYPE TRANSCRIPTIONAL REGULATORY PROTEIN GABR"/>
    <property type="match status" value="1"/>
</dbReference>
<dbReference type="EMBL" id="CP071796">
    <property type="protein sequence ID" value="QTD44912.1"/>
    <property type="molecule type" value="Genomic_DNA"/>
</dbReference>
<dbReference type="SUPFAM" id="SSF46785">
    <property type="entry name" value="Winged helix' DNA-binding domain"/>
    <property type="match status" value="1"/>
</dbReference>
<evidence type="ECO:0000256" key="5">
    <source>
        <dbReference type="ARBA" id="ARBA00023163"/>
    </source>
</evidence>
<organism evidence="7 8">
    <name type="scientific">Ottowia testudinis</name>
    <dbReference type="NCBI Taxonomy" id="2816950"/>
    <lineage>
        <taxon>Bacteria</taxon>
        <taxon>Pseudomonadati</taxon>
        <taxon>Pseudomonadota</taxon>
        <taxon>Betaproteobacteria</taxon>
        <taxon>Burkholderiales</taxon>
        <taxon>Comamonadaceae</taxon>
        <taxon>Ottowia</taxon>
    </lineage>
</organism>
<dbReference type="InterPro" id="IPR015424">
    <property type="entry name" value="PyrdxlP-dep_Trfase"/>
</dbReference>
<dbReference type="GO" id="GO:0003677">
    <property type="term" value="F:DNA binding"/>
    <property type="evidence" value="ECO:0007669"/>
    <property type="project" value="UniProtKB-KW"/>
</dbReference>
<dbReference type="CDD" id="cd00609">
    <property type="entry name" value="AAT_like"/>
    <property type="match status" value="1"/>
</dbReference>
<dbReference type="Gene3D" id="3.40.640.10">
    <property type="entry name" value="Type I PLP-dependent aspartate aminotransferase-like (Major domain)"/>
    <property type="match status" value="1"/>
</dbReference>
<evidence type="ECO:0000256" key="3">
    <source>
        <dbReference type="ARBA" id="ARBA00023015"/>
    </source>
</evidence>
<accession>A0A975H5G1</accession>
<evidence type="ECO:0000313" key="7">
    <source>
        <dbReference type="EMBL" id="QTD44912.1"/>
    </source>
</evidence>
<dbReference type="InterPro" id="IPR051446">
    <property type="entry name" value="HTH_trans_reg/aminotransferase"/>
</dbReference>
<dbReference type="PANTHER" id="PTHR46577:SF2">
    <property type="entry name" value="TRANSCRIPTIONAL REGULATORY PROTEIN"/>
    <property type="match status" value="1"/>
</dbReference>
<evidence type="ECO:0000256" key="4">
    <source>
        <dbReference type="ARBA" id="ARBA00023125"/>
    </source>
</evidence>
<dbReference type="InterPro" id="IPR015421">
    <property type="entry name" value="PyrdxlP-dep_Trfase_major"/>
</dbReference>
<keyword evidence="5" id="KW-0804">Transcription</keyword>
<dbReference type="InterPro" id="IPR000524">
    <property type="entry name" value="Tscrpt_reg_HTH_GntR"/>
</dbReference>
<dbReference type="SMART" id="SM00345">
    <property type="entry name" value="HTH_GNTR"/>
    <property type="match status" value="1"/>
</dbReference>
<dbReference type="KEGG" id="otd:J1M35_17960"/>
<dbReference type="CDD" id="cd07377">
    <property type="entry name" value="WHTH_GntR"/>
    <property type="match status" value="1"/>
</dbReference>
<dbReference type="RefSeq" id="WP_208008619.1">
    <property type="nucleotide sequence ID" value="NZ_CP071796.1"/>
</dbReference>
<dbReference type="InterPro" id="IPR015422">
    <property type="entry name" value="PyrdxlP-dep_Trfase_small"/>
</dbReference>
<dbReference type="GO" id="GO:0003700">
    <property type="term" value="F:DNA-binding transcription factor activity"/>
    <property type="evidence" value="ECO:0007669"/>
    <property type="project" value="InterPro"/>
</dbReference>
<dbReference type="AlphaFoldDB" id="A0A975H5G1"/>
<comment type="similarity">
    <text evidence="1">In the C-terminal section; belongs to the class-I pyridoxal-phosphate-dependent aminotransferase family.</text>
</comment>
<keyword evidence="4" id="KW-0238">DNA-binding</keyword>
<dbReference type="PROSITE" id="PS50949">
    <property type="entry name" value="HTH_GNTR"/>
    <property type="match status" value="1"/>
</dbReference>
<dbReference type="GO" id="GO:0008483">
    <property type="term" value="F:transaminase activity"/>
    <property type="evidence" value="ECO:0007669"/>
    <property type="project" value="UniProtKB-KW"/>
</dbReference>
<dbReference type="GO" id="GO:0030170">
    <property type="term" value="F:pyridoxal phosphate binding"/>
    <property type="evidence" value="ECO:0007669"/>
    <property type="project" value="InterPro"/>
</dbReference>
<dbReference type="Gene3D" id="1.10.10.10">
    <property type="entry name" value="Winged helix-like DNA-binding domain superfamily/Winged helix DNA-binding domain"/>
    <property type="match status" value="1"/>
</dbReference>
<evidence type="ECO:0000259" key="6">
    <source>
        <dbReference type="PROSITE" id="PS50949"/>
    </source>
</evidence>
<name>A0A975H5G1_9BURK</name>
<evidence type="ECO:0000256" key="1">
    <source>
        <dbReference type="ARBA" id="ARBA00005384"/>
    </source>
</evidence>
<protein>
    <submittedName>
        <fullName evidence="7">PLP-dependent aminotransferase family protein</fullName>
    </submittedName>
</protein>
<dbReference type="InterPro" id="IPR036390">
    <property type="entry name" value="WH_DNA-bd_sf"/>
</dbReference>
<gene>
    <name evidence="7" type="ORF">J1M35_17960</name>
</gene>
<evidence type="ECO:0000256" key="2">
    <source>
        <dbReference type="ARBA" id="ARBA00022898"/>
    </source>
</evidence>
<keyword evidence="7" id="KW-0032">Aminotransferase</keyword>
<keyword evidence="2" id="KW-0663">Pyridoxal phosphate</keyword>
<dbReference type="InterPro" id="IPR004839">
    <property type="entry name" value="Aminotransferase_I/II_large"/>
</dbReference>
<sequence>MPEPLYRQIAGDYLAAITAGSLQRGDRFPSVRQIMQTRGVSMSTAVQVCHALEDAGHLQARPRSGYYVQAAPRACLRPPPEVGAPVPLPAGAYEGLNGFISEFLARSERVPGGINFGTAVGRPDMYPMAALQRIAASVLRQRPQVFTTTARRYGHPDFTGVLARRAVMRGMALAPEQITVTHGCAEAIHLALRATCRPGDVVAIESPAFHGMLQLLPSLGLTALELPTSPVTGLSVEALELALHQQAPRIKAVLAVPTVHNPLGCSMPPEAKAALVALCVRYGVTLIEDDSYSELDSEQALARPAKAWDAGGDVIYCASLNKVLAPGMRLGWMAAGRWQARVEMLKYTQSRFPEELGQQVLARFMDSSAYDRHLRRMQQSLRVQRQHMADAVATHFGPQAALHVPSGGLMLWLKLPGGVSATRLANAALEEGIRTIPGSLCSALPRFDGYMRLSCGAVTPAQIDAGVARLAALAQQQTGGPP</sequence>